<dbReference type="InterPro" id="IPR012337">
    <property type="entry name" value="RNaseH-like_sf"/>
</dbReference>
<dbReference type="PANTHER" id="PTHR47723">
    <property type="entry name" value="OS05G0353850 PROTEIN"/>
    <property type="match status" value="1"/>
</dbReference>
<dbReference type="Pfam" id="PF13966">
    <property type="entry name" value="zf-RVT"/>
    <property type="match status" value="1"/>
</dbReference>
<evidence type="ECO:0000313" key="4">
    <source>
        <dbReference type="Proteomes" id="UP000195402"/>
    </source>
</evidence>
<dbReference type="InParanoid" id="A0A200PSU0"/>
<dbReference type="OMA" id="LMERINC"/>
<dbReference type="GO" id="GO:0003964">
    <property type="term" value="F:RNA-directed DNA polymerase activity"/>
    <property type="evidence" value="ECO:0007669"/>
    <property type="project" value="UniProtKB-KW"/>
</dbReference>
<sequence>MIARNAWRLVEEPESLWGMMLKAKYFKNSDFLNSKCPKSASWAWKCLHQIKEKIKPFITWIVGDGKFIDPWCDRWIPEIGTAQPKQNTNPEPTLKVADFIDQETRTWNRSKLHMHFDQSFIERIVAIPLSSATSRDRRAWELTRDGVFTSKSAYFGLRTQRNQTSEEIWKAIWRTKLPHRIQLFIWKGAKNAIPVRDILYKRMNIGDNRCPRCNQDTETVIHALVTCPYVSRIWQSSILHTTTEQFRDKSLLEWLKFWLGIDPYRRNTNLPEEFPFVACLMWSIWMSRNDLLHNNHLQSDQFILNRALKMTPLHQNPVRQIIATGDSEPHTTSAWRPSRNGWTKINTDGAWDPINLKGGLGFIIRDCLGTFKFAAAVPTNVSSAEEAEIRAIWIAMKKAVELGIKTLEIEGDAAVVVEQLQRRNYRGSWNTEAFLRDIEVWSTNFEKLSFNYCPRLCNSVAHELAQWAKNSQYSMFWASPPMWLIPALGRDHTLF</sequence>
<dbReference type="InterPro" id="IPR002156">
    <property type="entry name" value="RNaseH_domain"/>
</dbReference>
<keyword evidence="4" id="KW-1185">Reference proteome</keyword>
<dbReference type="PANTHER" id="PTHR47723:SF19">
    <property type="entry name" value="POLYNUCLEOTIDYL TRANSFERASE, RIBONUCLEASE H-LIKE SUPERFAMILY PROTEIN"/>
    <property type="match status" value="1"/>
</dbReference>
<evidence type="ECO:0000259" key="1">
    <source>
        <dbReference type="Pfam" id="PF13456"/>
    </source>
</evidence>
<dbReference type="GO" id="GO:0004523">
    <property type="term" value="F:RNA-DNA hybrid ribonuclease activity"/>
    <property type="evidence" value="ECO:0007669"/>
    <property type="project" value="InterPro"/>
</dbReference>
<feature type="domain" description="Reverse transcriptase zinc-binding" evidence="2">
    <location>
        <begin position="148"/>
        <end position="234"/>
    </location>
</feature>
<dbReference type="InterPro" id="IPR053151">
    <property type="entry name" value="RNase_H-like"/>
</dbReference>
<name>A0A200PSU0_MACCD</name>
<dbReference type="InterPro" id="IPR026960">
    <property type="entry name" value="RVT-Znf"/>
</dbReference>
<dbReference type="Pfam" id="PF13456">
    <property type="entry name" value="RVT_3"/>
    <property type="match status" value="1"/>
</dbReference>
<dbReference type="OrthoDB" id="959921at2759"/>
<dbReference type="InterPro" id="IPR036397">
    <property type="entry name" value="RNaseH_sf"/>
</dbReference>
<keyword evidence="3" id="KW-0548">Nucleotidyltransferase</keyword>
<dbReference type="EMBL" id="MVGT01004145">
    <property type="protein sequence ID" value="OVA01252.1"/>
    <property type="molecule type" value="Genomic_DNA"/>
</dbReference>
<dbReference type="SUPFAM" id="SSF53098">
    <property type="entry name" value="Ribonuclease H-like"/>
    <property type="match status" value="1"/>
</dbReference>
<dbReference type="InterPro" id="IPR044730">
    <property type="entry name" value="RNase_H-like_dom_plant"/>
</dbReference>
<evidence type="ECO:0000259" key="2">
    <source>
        <dbReference type="Pfam" id="PF13966"/>
    </source>
</evidence>
<feature type="domain" description="RNase H type-1" evidence="1">
    <location>
        <begin position="346"/>
        <end position="468"/>
    </location>
</feature>
<dbReference type="Gene3D" id="3.30.420.10">
    <property type="entry name" value="Ribonuclease H-like superfamily/Ribonuclease H"/>
    <property type="match status" value="1"/>
</dbReference>
<keyword evidence="3" id="KW-0808">Transferase</keyword>
<dbReference type="CDD" id="cd06222">
    <property type="entry name" value="RNase_H_like"/>
    <property type="match status" value="1"/>
</dbReference>
<dbReference type="AlphaFoldDB" id="A0A200PSU0"/>
<comment type="caution">
    <text evidence="3">The sequence shown here is derived from an EMBL/GenBank/DDBJ whole genome shotgun (WGS) entry which is preliminary data.</text>
</comment>
<keyword evidence="3" id="KW-0695">RNA-directed DNA polymerase</keyword>
<protein>
    <submittedName>
        <fullName evidence="3">Reverse transcriptase zinc-binding domain</fullName>
    </submittedName>
</protein>
<gene>
    <name evidence="3" type="ORF">BVC80_1653g25</name>
</gene>
<accession>A0A200PSU0</accession>
<evidence type="ECO:0000313" key="3">
    <source>
        <dbReference type="EMBL" id="OVA01252.1"/>
    </source>
</evidence>
<dbReference type="Proteomes" id="UP000195402">
    <property type="component" value="Unassembled WGS sequence"/>
</dbReference>
<dbReference type="GO" id="GO:0003676">
    <property type="term" value="F:nucleic acid binding"/>
    <property type="evidence" value="ECO:0007669"/>
    <property type="project" value="InterPro"/>
</dbReference>
<proteinExistence type="predicted"/>
<organism evidence="3 4">
    <name type="scientific">Macleaya cordata</name>
    <name type="common">Five-seeded plume-poppy</name>
    <name type="synonym">Bocconia cordata</name>
    <dbReference type="NCBI Taxonomy" id="56857"/>
    <lineage>
        <taxon>Eukaryota</taxon>
        <taxon>Viridiplantae</taxon>
        <taxon>Streptophyta</taxon>
        <taxon>Embryophyta</taxon>
        <taxon>Tracheophyta</taxon>
        <taxon>Spermatophyta</taxon>
        <taxon>Magnoliopsida</taxon>
        <taxon>Ranunculales</taxon>
        <taxon>Papaveraceae</taxon>
        <taxon>Papaveroideae</taxon>
        <taxon>Macleaya</taxon>
    </lineage>
</organism>
<reference evidence="3 4" key="1">
    <citation type="journal article" date="2017" name="Mol. Plant">
        <title>The Genome of Medicinal Plant Macleaya cordata Provides New Insights into Benzylisoquinoline Alkaloids Metabolism.</title>
        <authorList>
            <person name="Liu X."/>
            <person name="Liu Y."/>
            <person name="Huang P."/>
            <person name="Ma Y."/>
            <person name="Qing Z."/>
            <person name="Tang Q."/>
            <person name="Cao H."/>
            <person name="Cheng P."/>
            <person name="Zheng Y."/>
            <person name="Yuan Z."/>
            <person name="Zhou Y."/>
            <person name="Liu J."/>
            <person name="Tang Z."/>
            <person name="Zhuo Y."/>
            <person name="Zhang Y."/>
            <person name="Yu L."/>
            <person name="Huang J."/>
            <person name="Yang P."/>
            <person name="Peng Q."/>
            <person name="Zhang J."/>
            <person name="Jiang W."/>
            <person name="Zhang Z."/>
            <person name="Lin K."/>
            <person name="Ro D.K."/>
            <person name="Chen X."/>
            <person name="Xiong X."/>
            <person name="Shang Y."/>
            <person name="Huang S."/>
            <person name="Zeng J."/>
        </authorList>
    </citation>
    <scope>NUCLEOTIDE SEQUENCE [LARGE SCALE GENOMIC DNA]</scope>
    <source>
        <strain evidence="4">cv. BLH2017</strain>
        <tissue evidence="3">Root</tissue>
    </source>
</reference>